<keyword evidence="2" id="KW-1185">Reference proteome</keyword>
<proteinExistence type="predicted"/>
<organism evidence="1 2">
    <name type="scientific">Bauhinia variegata</name>
    <name type="common">Purple orchid tree</name>
    <name type="synonym">Phanera variegata</name>
    <dbReference type="NCBI Taxonomy" id="167791"/>
    <lineage>
        <taxon>Eukaryota</taxon>
        <taxon>Viridiplantae</taxon>
        <taxon>Streptophyta</taxon>
        <taxon>Embryophyta</taxon>
        <taxon>Tracheophyta</taxon>
        <taxon>Spermatophyta</taxon>
        <taxon>Magnoliopsida</taxon>
        <taxon>eudicotyledons</taxon>
        <taxon>Gunneridae</taxon>
        <taxon>Pentapetalae</taxon>
        <taxon>rosids</taxon>
        <taxon>fabids</taxon>
        <taxon>Fabales</taxon>
        <taxon>Fabaceae</taxon>
        <taxon>Cercidoideae</taxon>
        <taxon>Cercideae</taxon>
        <taxon>Bauhiniinae</taxon>
        <taxon>Bauhinia</taxon>
    </lineage>
</organism>
<name>A0ACB9NI70_BAUVA</name>
<evidence type="ECO:0000313" key="1">
    <source>
        <dbReference type="EMBL" id="KAI4336208.1"/>
    </source>
</evidence>
<comment type="caution">
    <text evidence="1">The sequence shown here is derived from an EMBL/GenBank/DDBJ whole genome shotgun (WGS) entry which is preliminary data.</text>
</comment>
<evidence type="ECO:0000313" key="2">
    <source>
        <dbReference type="Proteomes" id="UP000828941"/>
    </source>
</evidence>
<dbReference type="EMBL" id="CM039431">
    <property type="protein sequence ID" value="KAI4336208.1"/>
    <property type="molecule type" value="Genomic_DNA"/>
</dbReference>
<protein>
    <submittedName>
        <fullName evidence="1">Uncharacterized protein</fullName>
    </submittedName>
</protein>
<reference evidence="1 2" key="1">
    <citation type="journal article" date="2022" name="DNA Res.">
        <title>Chromosomal-level genome assembly of the orchid tree Bauhinia variegata (Leguminosae; Cercidoideae) supports the allotetraploid origin hypothesis of Bauhinia.</title>
        <authorList>
            <person name="Zhong Y."/>
            <person name="Chen Y."/>
            <person name="Zheng D."/>
            <person name="Pang J."/>
            <person name="Liu Y."/>
            <person name="Luo S."/>
            <person name="Meng S."/>
            <person name="Qian L."/>
            <person name="Wei D."/>
            <person name="Dai S."/>
            <person name="Zhou R."/>
        </authorList>
    </citation>
    <scope>NUCLEOTIDE SEQUENCE [LARGE SCALE GENOMIC DNA]</scope>
    <source>
        <strain evidence="1">BV-YZ2020</strain>
    </source>
</reference>
<sequence length="593" mass="64920">MANAEEEKSLQELLSLPILLGDRVTQEAESSKVDCSEVAKQVERLCTMLRSTVRLASTTQSLYERPIRRIVADISKNIERALTLVRKCKKHSGVLRQVFSITTTADFRKVSTSLESSIGDMRWLLSIFDSVDGTNLSLPPIASNDPILAWVWSYTATIQMGELKERADAANELASVAKDNDRNKLIIMEEGGILPLLKLLKEATLPDAQIAAANALVNIATDQERVVRFIVESLGIPLIVKVLGEAPMRVQVSVANLVSRMAEQDQVAQDEFVRANVTRPLVSLLSMDIVLGEPMRQAGRTSIHSLVMNLSSTGNPSVNSNSDGSSRGGHQRKEREAESPDLKHKTKISCSEALWKLSVGSISTSRKITETKGLLCLAKMIETETEELQFNCLMAVMEIAAVAEANADLRRVAFKPSAPAAKAVLDQLLRVIQEESGPSLQIPAIKSIGSLARNFPAKVPRIIGPLVAQLGNKNVDVAIEAAIALGKFVCSDNYNRVDHSKAIIEFDGIPSLTRLVRANDRAQMHGLVLLCYLALHVGNSKALEQARALNILEGAARSVVAQYPDLRELFSRAIHHLTLYQTGVQLHRQPYVP</sequence>
<accession>A0ACB9NI70</accession>
<gene>
    <name evidence="1" type="ORF">L6164_014763</name>
</gene>
<dbReference type="Proteomes" id="UP000828941">
    <property type="component" value="Chromosome 6"/>
</dbReference>